<keyword evidence="2" id="KW-0813">Transport</keyword>
<dbReference type="RefSeq" id="WP_161140131.1">
    <property type="nucleotide sequence ID" value="NZ_SPKJ01000021.1"/>
</dbReference>
<evidence type="ECO:0000256" key="2">
    <source>
        <dbReference type="ARBA" id="ARBA00022448"/>
    </source>
</evidence>
<name>A0A964T3H6_9HYPH</name>
<dbReference type="AlphaFoldDB" id="A0A964T3H6"/>
<dbReference type="Proteomes" id="UP000773614">
    <property type="component" value="Unassembled WGS sequence"/>
</dbReference>
<sequence>MLEVRGVSAGYGRHAVLDGVSLEVAEGELVVVLGSNGAGKTTLIGVLSGMLAPGAGTIRFRGEAIGNMPPHRRARLGIATVPQGRGLFADMSVADNLALGAFARPDGAAGAERLADVFALFPRLRERRAQAAETMSGGEQQMVALGRALMSGPALLLLDEPSLGLSPALTTEVFRAIRRIADRGVGIMLVEQNARQSLKIADRAYLIEAGRIVGAGPAAEIAADGRVLRAYLGG</sequence>
<comment type="similarity">
    <text evidence="1">Belongs to the ABC transporter superfamily.</text>
</comment>
<keyword evidence="3" id="KW-0547">Nucleotide-binding</keyword>
<protein>
    <submittedName>
        <fullName evidence="7">ABC transporter ATP-binding protein</fullName>
    </submittedName>
</protein>
<dbReference type="PANTHER" id="PTHR43820">
    <property type="entry name" value="HIGH-AFFINITY BRANCHED-CHAIN AMINO ACID TRANSPORT ATP-BINDING PROTEIN LIVF"/>
    <property type="match status" value="1"/>
</dbReference>
<keyword evidence="5" id="KW-0029">Amino-acid transport</keyword>
<dbReference type="SMART" id="SM00382">
    <property type="entry name" value="AAA"/>
    <property type="match status" value="1"/>
</dbReference>
<dbReference type="InterPro" id="IPR003593">
    <property type="entry name" value="AAA+_ATPase"/>
</dbReference>
<dbReference type="PANTHER" id="PTHR43820:SF4">
    <property type="entry name" value="HIGH-AFFINITY BRANCHED-CHAIN AMINO ACID TRANSPORT ATP-BINDING PROTEIN LIVF"/>
    <property type="match status" value="1"/>
</dbReference>
<evidence type="ECO:0000256" key="4">
    <source>
        <dbReference type="ARBA" id="ARBA00022840"/>
    </source>
</evidence>
<dbReference type="SUPFAM" id="SSF52540">
    <property type="entry name" value="P-loop containing nucleoside triphosphate hydrolases"/>
    <property type="match status" value="1"/>
</dbReference>
<evidence type="ECO:0000256" key="3">
    <source>
        <dbReference type="ARBA" id="ARBA00022741"/>
    </source>
</evidence>
<keyword evidence="4 7" id="KW-0067">ATP-binding</keyword>
<evidence type="ECO:0000259" key="6">
    <source>
        <dbReference type="PROSITE" id="PS50893"/>
    </source>
</evidence>
<evidence type="ECO:0000313" key="7">
    <source>
        <dbReference type="EMBL" id="MYZ47783.1"/>
    </source>
</evidence>
<keyword evidence="8" id="KW-1185">Reference proteome</keyword>
<dbReference type="OrthoDB" id="9776369at2"/>
<evidence type="ECO:0000313" key="8">
    <source>
        <dbReference type="Proteomes" id="UP000773614"/>
    </source>
</evidence>
<dbReference type="PROSITE" id="PS00211">
    <property type="entry name" value="ABC_TRANSPORTER_1"/>
    <property type="match status" value="1"/>
</dbReference>
<dbReference type="InterPro" id="IPR017871">
    <property type="entry name" value="ABC_transporter-like_CS"/>
</dbReference>
<accession>A0A964T3H6</accession>
<gene>
    <name evidence="7" type="ORF">E4O86_08665</name>
</gene>
<dbReference type="InterPro" id="IPR003439">
    <property type="entry name" value="ABC_transporter-like_ATP-bd"/>
</dbReference>
<dbReference type="PROSITE" id="PS50893">
    <property type="entry name" value="ABC_TRANSPORTER_2"/>
    <property type="match status" value="1"/>
</dbReference>
<dbReference type="Pfam" id="PF00005">
    <property type="entry name" value="ABC_tran"/>
    <property type="match status" value="1"/>
</dbReference>
<dbReference type="GO" id="GO:0016887">
    <property type="term" value="F:ATP hydrolysis activity"/>
    <property type="evidence" value="ECO:0007669"/>
    <property type="project" value="InterPro"/>
</dbReference>
<organism evidence="7 8">
    <name type="scientific">Propylenella binzhouense</name>
    <dbReference type="NCBI Taxonomy" id="2555902"/>
    <lineage>
        <taxon>Bacteria</taxon>
        <taxon>Pseudomonadati</taxon>
        <taxon>Pseudomonadota</taxon>
        <taxon>Alphaproteobacteria</taxon>
        <taxon>Hyphomicrobiales</taxon>
        <taxon>Propylenellaceae</taxon>
        <taxon>Propylenella</taxon>
    </lineage>
</organism>
<dbReference type="EMBL" id="SPKJ01000021">
    <property type="protein sequence ID" value="MYZ47783.1"/>
    <property type="molecule type" value="Genomic_DNA"/>
</dbReference>
<feature type="domain" description="ABC transporter" evidence="6">
    <location>
        <begin position="2"/>
        <end position="234"/>
    </location>
</feature>
<dbReference type="CDD" id="cd03224">
    <property type="entry name" value="ABC_TM1139_LivF_branched"/>
    <property type="match status" value="1"/>
</dbReference>
<dbReference type="GO" id="GO:0015807">
    <property type="term" value="P:L-amino acid transport"/>
    <property type="evidence" value="ECO:0007669"/>
    <property type="project" value="TreeGrafter"/>
</dbReference>
<comment type="caution">
    <text evidence="7">The sequence shown here is derived from an EMBL/GenBank/DDBJ whole genome shotgun (WGS) entry which is preliminary data.</text>
</comment>
<dbReference type="InterPro" id="IPR052156">
    <property type="entry name" value="BCAA_Transport_ATP-bd_LivF"/>
</dbReference>
<dbReference type="Gene3D" id="3.40.50.300">
    <property type="entry name" value="P-loop containing nucleotide triphosphate hydrolases"/>
    <property type="match status" value="1"/>
</dbReference>
<proteinExistence type="inferred from homology"/>
<dbReference type="GO" id="GO:0005524">
    <property type="term" value="F:ATP binding"/>
    <property type="evidence" value="ECO:0007669"/>
    <property type="project" value="UniProtKB-KW"/>
</dbReference>
<reference evidence="7" key="1">
    <citation type="submission" date="2019-03" db="EMBL/GenBank/DDBJ databases">
        <title>Afifella sp. nov., isolated from activated sludge.</title>
        <authorList>
            <person name="Li Q."/>
            <person name="Liu Y."/>
        </authorList>
    </citation>
    <scope>NUCLEOTIDE SEQUENCE</scope>
    <source>
        <strain evidence="7">L72</strain>
    </source>
</reference>
<evidence type="ECO:0000256" key="5">
    <source>
        <dbReference type="ARBA" id="ARBA00022970"/>
    </source>
</evidence>
<dbReference type="GO" id="GO:0015658">
    <property type="term" value="F:branched-chain amino acid transmembrane transporter activity"/>
    <property type="evidence" value="ECO:0007669"/>
    <property type="project" value="TreeGrafter"/>
</dbReference>
<dbReference type="InterPro" id="IPR027417">
    <property type="entry name" value="P-loop_NTPase"/>
</dbReference>
<evidence type="ECO:0000256" key="1">
    <source>
        <dbReference type="ARBA" id="ARBA00005417"/>
    </source>
</evidence>